<accession>A0A3M7RUN8</accession>
<evidence type="ECO:0000256" key="1">
    <source>
        <dbReference type="SAM" id="MobiDB-lite"/>
    </source>
</evidence>
<proteinExistence type="predicted"/>
<sequence>SFSKKNQIDSSNQLNISDPTIRLGDLNSSYQSNCSNKLNYSLFPEQNYTSPYKSNDFFKPDMTKKQDLNKSIDNINRTESKPKSIDLNRTKDTEEIEKAAIFEQSSSFSESISDIDCELLNNSAEFRRKQYKKSRPKNLKIVLSIPDSKNVAKIVSNYPVKSSFQDNKLDETKSKNQVPEFKYNIDHKSKERKLPNDFDQEISELTEKMDFKVKDQNRLNDSIENKHPILMRKISTPPPLPHILEAKNKRNTIHTSDNIFMSINKQTAGESKPASITSAIRDGKTEKPIRVGHGLPPPPPILSQQSSFTSNLNESINKEAKSRDTPKLNESVFTAKSENSKSGNRRPQLIKNSHVISKAAQRDAGVKNSKKDEKLTTATNLPQLDKIDYVLKTNDDKLLTNIIPYLDDKKDNRNKREQRKLTKNLNLNEYKLDDNAWSCNISGKNFYESYAKENDRRKKEGSGFLMLLPGIAIPIDTDAADSDESS</sequence>
<feature type="compositionally biased region" description="Basic and acidic residues" evidence="1">
    <location>
        <begin position="316"/>
        <end position="327"/>
    </location>
</feature>
<dbReference type="AlphaFoldDB" id="A0A3M7RUN8"/>
<organism evidence="2 3">
    <name type="scientific">Brachionus plicatilis</name>
    <name type="common">Marine rotifer</name>
    <name type="synonym">Brachionus muelleri</name>
    <dbReference type="NCBI Taxonomy" id="10195"/>
    <lineage>
        <taxon>Eukaryota</taxon>
        <taxon>Metazoa</taxon>
        <taxon>Spiralia</taxon>
        <taxon>Gnathifera</taxon>
        <taxon>Rotifera</taxon>
        <taxon>Eurotatoria</taxon>
        <taxon>Monogononta</taxon>
        <taxon>Pseudotrocha</taxon>
        <taxon>Ploima</taxon>
        <taxon>Brachionidae</taxon>
        <taxon>Brachionus</taxon>
    </lineage>
</organism>
<keyword evidence="3" id="KW-1185">Reference proteome</keyword>
<evidence type="ECO:0000313" key="3">
    <source>
        <dbReference type="Proteomes" id="UP000276133"/>
    </source>
</evidence>
<evidence type="ECO:0000313" key="2">
    <source>
        <dbReference type="EMBL" id="RNA27291.1"/>
    </source>
</evidence>
<dbReference type="Proteomes" id="UP000276133">
    <property type="component" value="Unassembled WGS sequence"/>
</dbReference>
<name>A0A3M7RUN8_BRAPC</name>
<feature type="non-terminal residue" evidence="2">
    <location>
        <position position="1"/>
    </location>
</feature>
<comment type="caution">
    <text evidence="2">The sequence shown here is derived from an EMBL/GenBank/DDBJ whole genome shotgun (WGS) entry which is preliminary data.</text>
</comment>
<protein>
    <submittedName>
        <fullName evidence="2">Uncharacterized protein</fullName>
    </submittedName>
</protein>
<feature type="compositionally biased region" description="Polar residues" evidence="1">
    <location>
        <begin position="302"/>
        <end position="315"/>
    </location>
</feature>
<dbReference type="EMBL" id="REGN01002563">
    <property type="protein sequence ID" value="RNA27291.1"/>
    <property type="molecule type" value="Genomic_DNA"/>
</dbReference>
<reference evidence="2 3" key="1">
    <citation type="journal article" date="2018" name="Sci. Rep.">
        <title>Genomic signatures of local adaptation to the degree of environmental predictability in rotifers.</title>
        <authorList>
            <person name="Franch-Gras L."/>
            <person name="Hahn C."/>
            <person name="Garcia-Roger E.M."/>
            <person name="Carmona M.J."/>
            <person name="Serra M."/>
            <person name="Gomez A."/>
        </authorList>
    </citation>
    <scope>NUCLEOTIDE SEQUENCE [LARGE SCALE GENOMIC DNA]</scope>
    <source>
        <strain evidence="2">HYR1</strain>
    </source>
</reference>
<feature type="region of interest" description="Disordered" evidence="1">
    <location>
        <begin position="287"/>
        <end position="352"/>
    </location>
</feature>
<dbReference type="OrthoDB" id="10621181at2759"/>
<feature type="compositionally biased region" description="Polar residues" evidence="1">
    <location>
        <begin position="331"/>
        <end position="342"/>
    </location>
</feature>
<gene>
    <name evidence="2" type="ORF">BpHYR1_034280</name>
</gene>